<feature type="region of interest" description="Disordered" evidence="3">
    <location>
        <begin position="909"/>
        <end position="945"/>
    </location>
</feature>
<dbReference type="GO" id="GO:0019903">
    <property type="term" value="F:protein phosphatase binding"/>
    <property type="evidence" value="ECO:0007669"/>
    <property type="project" value="InterPro"/>
</dbReference>
<name>A0A9N8DZ05_9STRA</name>
<comment type="similarity">
    <text evidence="1">Belongs to the SAPS family.</text>
</comment>
<feature type="region of interest" description="Disordered" evidence="3">
    <location>
        <begin position="1012"/>
        <end position="1081"/>
    </location>
</feature>
<feature type="compositionally biased region" description="Low complexity" evidence="3">
    <location>
        <begin position="1096"/>
        <end position="1108"/>
    </location>
</feature>
<feature type="compositionally biased region" description="Acidic residues" evidence="3">
    <location>
        <begin position="89"/>
        <end position="99"/>
    </location>
</feature>
<comment type="caution">
    <text evidence="4">The sequence shown here is derived from an EMBL/GenBank/DDBJ whole genome shotgun (WGS) entry which is preliminary data.</text>
</comment>
<evidence type="ECO:0000256" key="2">
    <source>
        <dbReference type="ARBA" id="ARBA00023306"/>
    </source>
</evidence>
<accession>A0A9N8DZ05</accession>
<keyword evidence="5" id="KW-1185">Reference proteome</keyword>
<feature type="region of interest" description="Disordered" evidence="3">
    <location>
        <begin position="82"/>
        <end position="121"/>
    </location>
</feature>
<feature type="region of interest" description="Disordered" evidence="3">
    <location>
        <begin position="964"/>
        <end position="983"/>
    </location>
</feature>
<feature type="compositionally biased region" description="Low complexity" evidence="3">
    <location>
        <begin position="912"/>
        <end position="926"/>
    </location>
</feature>
<evidence type="ECO:0000256" key="1">
    <source>
        <dbReference type="ARBA" id="ARBA00006180"/>
    </source>
</evidence>
<dbReference type="PANTHER" id="PTHR12634">
    <property type="entry name" value="SIT4 YEAST -ASSOCIATING PROTEIN-RELATED"/>
    <property type="match status" value="1"/>
</dbReference>
<evidence type="ECO:0000313" key="5">
    <source>
        <dbReference type="Proteomes" id="UP001153069"/>
    </source>
</evidence>
<feature type="compositionally biased region" description="Basic and acidic residues" evidence="3">
    <location>
        <begin position="855"/>
        <end position="866"/>
    </location>
</feature>
<protein>
    <submittedName>
        <fullName evidence="4">Protein phosphatase 6, regulatory subunit</fullName>
    </submittedName>
</protein>
<gene>
    <name evidence="4" type="ORF">SEMRO_486_G152600.1</name>
</gene>
<feature type="region of interest" description="Disordered" evidence="3">
    <location>
        <begin position="187"/>
        <end position="212"/>
    </location>
</feature>
<dbReference type="GO" id="GO:0019888">
    <property type="term" value="F:protein phosphatase regulator activity"/>
    <property type="evidence" value="ECO:0007669"/>
    <property type="project" value="TreeGrafter"/>
</dbReference>
<keyword evidence="2" id="KW-0131">Cell cycle</keyword>
<dbReference type="AlphaFoldDB" id="A0A9N8DZ05"/>
<feature type="region of interest" description="Disordered" evidence="3">
    <location>
        <begin position="820"/>
        <end position="881"/>
    </location>
</feature>
<dbReference type="PANTHER" id="PTHR12634:SF8">
    <property type="entry name" value="FIERY MOUNTAIN, ISOFORM D"/>
    <property type="match status" value="1"/>
</dbReference>
<feature type="compositionally biased region" description="Acidic residues" evidence="3">
    <location>
        <begin position="477"/>
        <end position="490"/>
    </location>
</feature>
<dbReference type="EMBL" id="CAICTM010000485">
    <property type="protein sequence ID" value="CAB9511461.1"/>
    <property type="molecule type" value="Genomic_DNA"/>
</dbReference>
<feature type="region of interest" description="Disordered" evidence="3">
    <location>
        <begin position="472"/>
        <end position="493"/>
    </location>
</feature>
<feature type="compositionally biased region" description="Polar residues" evidence="3">
    <location>
        <begin position="1039"/>
        <end position="1049"/>
    </location>
</feature>
<organism evidence="4 5">
    <name type="scientific">Seminavis robusta</name>
    <dbReference type="NCBI Taxonomy" id="568900"/>
    <lineage>
        <taxon>Eukaryota</taxon>
        <taxon>Sar</taxon>
        <taxon>Stramenopiles</taxon>
        <taxon>Ochrophyta</taxon>
        <taxon>Bacillariophyta</taxon>
        <taxon>Bacillariophyceae</taxon>
        <taxon>Bacillariophycidae</taxon>
        <taxon>Naviculales</taxon>
        <taxon>Naviculaceae</taxon>
        <taxon>Seminavis</taxon>
    </lineage>
</organism>
<evidence type="ECO:0000256" key="3">
    <source>
        <dbReference type="SAM" id="MobiDB-lite"/>
    </source>
</evidence>
<dbReference type="Proteomes" id="UP001153069">
    <property type="component" value="Unassembled WGS sequence"/>
</dbReference>
<feature type="region of interest" description="Disordered" evidence="3">
    <location>
        <begin position="1096"/>
        <end position="1185"/>
    </location>
</feature>
<feature type="compositionally biased region" description="Basic and acidic residues" evidence="3">
    <location>
        <begin position="1021"/>
        <end position="1030"/>
    </location>
</feature>
<evidence type="ECO:0000313" key="4">
    <source>
        <dbReference type="EMBL" id="CAB9511461.1"/>
    </source>
</evidence>
<dbReference type="InterPro" id="IPR007587">
    <property type="entry name" value="SAPS"/>
</dbReference>
<feature type="compositionally biased region" description="Low complexity" evidence="3">
    <location>
        <begin position="100"/>
        <end position="113"/>
    </location>
</feature>
<reference evidence="4" key="1">
    <citation type="submission" date="2020-06" db="EMBL/GenBank/DDBJ databases">
        <authorList>
            <consortium name="Plant Systems Biology data submission"/>
        </authorList>
    </citation>
    <scope>NUCLEOTIDE SEQUENCE</scope>
    <source>
        <strain evidence="4">D6</strain>
    </source>
</reference>
<proteinExistence type="inferred from homology"/>
<sequence>MMSLLDGSGMTGDIWSTGAFAIESPLKDLLDSGNYSLEQLLAEDELLQELRGLHPQLLDYFSTEEAVASLVRYLIADPNKAVEETQQQQEEEKEPEQEEPQQQPQQQEQPQEAQEGEEKRAEPGKWLFQHLDDNKASNQKQNSAAADLMNPDNISIRFPYLACEIVCCELQGLISILVDGYVPTTNSGESVESAANDDENQTQQKDEAASEEPRQRILDLLFSLLYDTDVGQLDDYRAGYFEKILSVLFRKRPQALSDYINDGGGKGNVTLMKAMFKHLYSHSIMQLVQRLLLPQPPQLQQQTNPEVNADEAEEDEGNLILGAPGMEAIAAAAAAQGVIVAEADDETKTLQCNWCETEEALNLLLQPLINPSGYGENGGATNSFSDEEQERRLNLSQNSSEVLITIIQNSPLNSQTMLILTVDPIMDKLINGASTLRDGEDFSPHESTLTATMNVLESLVLQLGGYGSVGTISLLPTDEDGEEKDGEDPEQPPPPQFADLKFLLIHIPRLLRSLSELLQHPTCDSWRSPMQFSKSSEPHLLLGMSRLRIVRLLESLVLLGESTVDSLLCQSDCLEICLNLFWKFQWCSMLHQSVANLLVHVFEGANARSEMQEYFLVKCNLLGRLMDSFGDVSHEGFNLRECAPMPDFTEQELVIAMKDAKMGLDGAGVNAPQPNDMGSPEGTERVLTDGIIPVSDDDVDAVLEQQVEQQEAADMAAAAAAMVDLAESEPAAAQEDTAVSVGQVSTEAVQYESRDTSTVGAMIDGAPAQSFRLGYMGHVIIICQALVHACSTENEDDLEPTAPDSVIGEDDDRRSLLAEHRQEEAPTMNGEGNYPSEEGVGVHIPQPADNQAGDAGRDDGESERGADSNAEGVPPPNPLMLSKLIDSHPLRSRWQDFVKSTLSTETAIQSTPLGGFNNNPLPGGDPLHAHRPLGDGDDFDDGSGQPNMPPRGMLGGGEVIDMDDNDLDIAANGSGNTYDSGEKMKKGYFFDDPLGGKKSGLGLALGSLGQYNVDGSDDEGDGKGSDHSSDDDGDGDGSPSQPRRTTSSGDVPVMNLFAGNLGGDGEGQPSQSESPFGDNAWSDFANFDDAFAGAAAAGNNADDGFTADFGSFDTDNAPPANEPFPSTSNNVDDIFGGGPTTHAILLDDPAEPDMNAKDVPDQVVATDTRPGKPEDSEERPELSGS</sequence>
<dbReference type="OrthoDB" id="295029at2759"/>